<dbReference type="AlphaFoldDB" id="A0A0H1B2Q4"/>
<dbReference type="EMBL" id="LDEV01003572">
    <property type="protein sequence ID" value="KLJ05660.1"/>
    <property type="molecule type" value="Genomic_DNA"/>
</dbReference>
<evidence type="ECO:0000313" key="2">
    <source>
        <dbReference type="EMBL" id="KLJ05660.1"/>
    </source>
</evidence>
<dbReference type="STRING" id="2060906.A0A0H1B2Q4"/>
<comment type="caution">
    <text evidence="2">The sequence shown here is derived from an EMBL/GenBank/DDBJ whole genome shotgun (WGS) entry which is preliminary data.</text>
</comment>
<proteinExistence type="predicted"/>
<reference evidence="3" key="1">
    <citation type="journal article" date="2015" name="PLoS Genet.">
        <title>The dynamic genome and transcriptome of the human fungal pathogen Blastomyces and close relative Emmonsia.</title>
        <authorList>
            <person name="Munoz J.F."/>
            <person name="Gauthier G.M."/>
            <person name="Desjardins C.A."/>
            <person name="Gallo J.E."/>
            <person name="Holder J."/>
            <person name="Sullivan T.D."/>
            <person name="Marty A.J."/>
            <person name="Carmen J.C."/>
            <person name="Chen Z."/>
            <person name="Ding L."/>
            <person name="Gujja S."/>
            <person name="Magrini V."/>
            <person name="Misas E."/>
            <person name="Mitreva M."/>
            <person name="Priest M."/>
            <person name="Saif S."/>
            <person name="Whiston E.A."/>
            <person name="Young S."/>
            <person name="Zeng Q."/>
            <person name="Goldman W.E."/>
            <person name="Mardis E.R."/>
            <person name="Taylor J.W."/>
            <person name="McEwen J.G."/>
            <person name="Clay O.K."/>
            <person name="Klein B.S."/>
            <person name="Cuomo C.A."/>
        </authorList>
    </citation>
    <scope>NUCLEOTIDE SEQUENCE [LARGE SCALE GENOMIC DNA]</scope>
    <source>
        <strain evidence="3">UAMH 139</strain>
    </source>
</reference>
<name>A0A0H1B2Q4_9EURO</name>
<keyword evidence="3" id="KW-1185">Reference proteome</keyword>
<dbReference type="Proteomes" id="UP000053573">
    <property type="component" value="Unassembled WGS sequence"/>
</dbReference>
<accession>A0A0H1B2Q4</accession>
<protein>
    <recommendedName>
        <fullName evidence="1">DUF7924 domain-containing protein</fullName>
    </recommendedName>
</protein>
<dbReference type="InterPro" id="IPR057684">
    <property type="entry name" value="DUF7924"/>
</dbReference>
<dbReference type="OrthoDB" id="5400850at2759"/>
<gene>
    <name evidence="2" type="ORF">EMPG_10892</name>
</gene>
<feature type="domain" description="DUF7924" evidence="1">
    <location>
        <begin position="13"/>
        <end position="64"/>
    </location>
</feature>
<evidence type="ECO:0000313" key="3">
    <source>
        <dbReference type="Proteomes" id="UP000053573"/>
    </source>
</evidence>
<sequence>MLLAVRNMRNEYAVFDIADRQKAHSVTLAIKAAVEPIPPAKREQELYRETLAFSISHEYRAVRI</sequence>
<dbReference type="Pfam" id="PF25545">
    <property type="entry name" value="DUF7924"/>
    <property type="match status" value="1"/>
</dbReference>
<evidence type="ECO:0000259" key="1">
    <source>
        <dbReference type="Pfam" id="PF25545"/>
    </source>
</evidence>
<organism evidence="2 3">
    <name type="scientific">Blastomyces silverae</name>
    <dbReference type="NCBI Taxonomy" id="2060906"/>
    <lineage>
        <taxon>Eukaryota</taxon>
        <taxon>Fungi</taxon>
        <taxon>Dikarya</taxon>
        <taxon>Ascomycota</taxon>
        <taxon>Pezizomycotina</taxon>
        <taxon>Eurotiomycetes</taxon>
        <taxon>Eurotiomycetidae</taxon>
        <taxon>Onygenales</taxon>
        <taxon>Ajellomycetaceae</taxon>
        <taxon>Blastomyces</taxon>
    </lineage>
</organism>